<gene>
    <name evidence="1" type="ORF">PMI13_01813</name>
</gene>
<reference evidence="1 2" key="1">
    <citation type="journal article" date="2012" name="J. Bacteriol.">
        <title>Twenty-one genome sequences from Pseudomonas species and 19 genome sequences from diverse bacteria isolated from the rhizosphere and endosphere of Populus deltoides.</title>
        <authorList>
            <person name="Brown S.D."/>
            <person name="Utturkar S.M."/>
            <person name="Klingeman D.M."/>
            <person name="Johnson C.M."/>
            <person name="Martin S.L."/>
            <person name="Land M.L."/>
            <person name="Lu T.Y."/>
            <person name="Schadt C.W."/>
            <person name="Doktycz M.J."/>
            <person name="Pelletier D.A."/>
        </authorList>
    </citation>
    <scope>NUCLEOTIDE SEQUENCE [LARGE SCALE GENOMIC DNA]</scope>
    <source>
        <strain evidence="1 2">CF314</strain>
    </source>
</reference>
<evidence type="ECO:0000313" key="1">
    <source>
        <dbReference type="EMBL" id="EJL72666.1"/>
    </source>
</evidence>
<evidence type="ECO:0000313" key="2">
    <source>
        <dbReference type="Proteomes" id="UP000007509"/>
    </source>
</evidence>
<dbReference type="AlphaFoldDB" id="J3CJD4"/>
<organism evidence="1 2">
    <name type="scientific">Chryseobacterium populi</name>
    <dbReference type="NCBI Taxonomy" id="1144316"/>
    <lineage>
        <taxon>Bacteria</taxon>
        <taxon>Pseudomonadati</taxon>
        <taxon>Bacteroidota</taxon>
        <taxon>Flavobacteriia</taxon>
        <taxon>Flavobacteriales</taxon>
        <taxon>Weeksellaceae</taxon>
        <taxon>Chryseobacterium group</taxon>
        <taxon>Chryseobacterium</taxon>
    </lineage>
</organism>
<accession>J3CJD4</accession>
<dbReference type="EMBL" id="AKJY01000030">
    <property type="protein sequence ID" value="EJL72666.1"/>
    <property type="molecule type" value="Genomic_DNA"/>
</dbReference>
<sequence length="47" mass="5413">MKFFIIAWPGGLPGDLEAPYICDRDFIPSESFYLVAEVLEATRHHFI</sequence>
<proteinExistence type="predicted"/>
<dbReference type="Proteomes" id="UP000007509">
    <property type="component" value="Unassembled WGS sequence"/>
</dbReference>
<protein>
    <submittedName>
        <fullName evidence="1">Uncharacterized protein</fullName>
    </submittedName>
</protein>
<comment type="caution">
    <text evidence="1">The sequence shown here is derived from an EMBL/GenBank/DDBJ whole genome shotgun (WGS) entry which is preliminary data.</text>
</comment>
<name>J3CJD4_9FLAO</name>
<keyword evidence="2" id="KW-1185">Reference proteome</keyword>